<sequence length="239" mass="27004">MKHRVAGIAQATTMCCVRVQQKLCVRHRVDNWQCKQVLTAKPAQSSTRRIAIRVEEWDVAKEKDSVMKKAEERVVGTWKDEDGASSDIGDYFKCPAIGKERKKCGQSKEINVGGIHVSDDYHPPKAEEILNKLEEEQKVEPPKMFSRRKKAVSFHGVEPPKADDCMEWRLALKRSSACTNVSIMNLTDMDNGESTESEQTEEEGSEHTLDKRETFLGEADSETDLESLPSLVRVWPQGV</sequence>
<evidence type="ECO:0000313" key="3">
    <source>
        <dbReference type="Proteomes" id="UP001066276"/>
    </source>
</evidence>
<accession>A0AAV7PZ68</accession>
<gene>
    <name evidence="2" type="ORF">NDU88_010141</name>
</gene>
<evidence type="ECO:0000256" key="1">
    <source>
        <dbReference type="SAM" id="MobiDB-lite"/>
    </source>
</evidence>
<reference evidence="2" key="1">
    <citation type="journal article" date="2022" name="bioRxiv">
        <title>Sequencing and chromosome-scale assembly of the giantPleurodeles waltlgenome.</title>
        <authorList>
            <person name="Brown T."/>
            <person name="Elewa A."/>
            <person name="Iarovenko S."/>
            <person name="Subramanian E."/>
            <person name="Araus A.J."/>
            <person name="Petzold A."/>
            <person name="Susuki M."/>
            <person name="Suzuki K.-i.T."/>
            <person name="Hayashi T."/>
            <person name="Toyoda A."/>
            <person name="Oliveira C."/>
            <person name="Osipova E."/>
            <person name="Leigh N.D."/>
            <person name="Simon A."/>
            <person name="Yun M.H."/>
        </authorList>
    </citation>
    <scope>NUCLEOTIDE SEQUENCE</scope>
    <source>
        <strain evidence="2">20211129_DDA</strain>
        <tissue evidence="2">Liver</tissue>
    </source>
</reference>
<dbReference type="GO" id="GO:0019901">
    <property type="term" value="F:protein kinase binding"/>
    <property type="evidence" value="ECO:0007669"/>
    <property type="project" value="TreeGrafter"/>
</dbReference>
<dbReference type="AlphaFoldDB" id="A0AAV7PZ68"/>
<comment type="caution">
    <text evidence="2">The sequence shown here is derived from an EMBL/GenBank/DDBJ whole genome shotgun (WGS) entry which is preliminary data.</text>
</comment>
<name>A0AAV7PZ68_PLEWA</name>
<evidence type="ECO:0000313" key="2">
    <source>
        <dbReference type="EMBL" id="KAJ1131808.1"/>
    </source>
</evidence>
<protein>
    <submittedName>
        <fullName evidence="2">Uncharacterized protein</fullName>
    </submittedName>
</protein>
<dbReference type="Proteomes" id="UP001066276">
    <property type="component" value="Chromosome 7"/>
</dbReference>
<dbReference type="GO" id="GO:0005814">
    <property type="term" value="C:centriole"/>
    <property type="evidence" value="ECO:0007669"/>
    <property type="project" value="TreeGrafter"/>
</dbReference>
<feature type="compositionally biased region" description="Basic and acidic residues" evidence="1">
    <location>
        <begin position="205"/>
        <end position="215"/>
    </location>
</feature>
<feature type="region of interest" description="Disordered" evidence="1">
    <location>
        <begin position="186"/>
        <end position="227"/>
    </location>
</feature>
<feature type="compositionally biased region" description="Acidic residues" evidence="1">
    <location>
        <begin position="190"/>
        <end position="204"/>
    </location>
</feature>
<keyword evidence="3" id="KW-1185">Reference proteome</keyword>
<organism evidence="2 3">
    <name type="scientific">Pleurodeles waltl</name>
    <name type="common">Iberian ribbed newt</name>
    <dbReference type="NCBI Taxonomy" id="8319"/>
    <lineage>
        <taxon>Eukaryota</taxon>
        <taxon>Metazoa</taxon>
        <taxon>Chordata</taxon>
        <taxon>Craniata</taxon>
        <taxon>Vertebrata</taxon>
        <taxon>Euteleostomi</taxon>
        <taxon>Amphibia</taxon>
        <taxon>Batrachia</taxon>
        <taxon>Caudata</taxon>
        <taxon>Salamandroidea</taxon>
        <taxon>Salamandridae</taxon>
        <taxon>Pleurodelinae</taxon>
        <taxon>Pleurodeles</taxon>
    </lineage>
</organism>
<dbReference type="PANTHER" id="PTHR14351:SF1">
    <property type="entry name" value="TESTIS-SPECIFIC SERINE KINASE SUBSTRATE"/>
    <property type="match status" value="1"/>
</dbReference>
<proteinExistence type="predicted"/>
<dbReference type="InterPro" id="IPR028214">
    <property type="entry name" value="TSKS"/>
</dbReference>
<dbReference type="PANTHER" id="PTHR14351">
    <property type="entry name" value="TESTIS-SPECIFIC SERINE KINASE SUBSTRATE"/>
    <property type="match status" value="1"/>
</dbReference>
<dbReference type="EMBL" id="JANPWB010000011">
    <property type="protein sequence ID" value="KAJ1131808.1"/>
    <property type="molecule type" value="Genomic_DNA"/>
</dbReference>